<dbReference type="InterPro" id="IPR036291">
    <property type="entry name" value="NAD(P)-bd_dom_sf"/>
</dbReference>
<comment type="function">
    <text evidence="6">Alcohol dehydrogenase. Catalyzes the NAD-dependent oxidation of primary alcohols to the corresponding aldehydes. Oxidizes secondary alcohols to the corresponding ketones.</text>
</comment>
<feature type="domain" description="Alcohol dehydrogenase-like C-terminal" evidence="10">
    <location>
        <begin position="199"/>
        <end position="329"/>
    </location>
</feature>
<protein>
    <recommendedName>
        <fullName evidence="8">Alcohol dehydrogenase 6</fullName>
    </recommendedName>
</protein>
<dbReference type="PROSITE" id="PS00059">
    <property type="entry name" value="ADH_ZINC"/>
    <property type="match status" value="1"/>
</dbReference>
<evidence type="ECO:0000313" key="13">
    <source>
        <dbReference type="Proteomes" id="UP000694540"/>
    </source>
</evidence>
<dbReference type="SUPFAM" id="SSF51735">
    <property type="entry name" value="NAD(P)-binding Rossmann-fold domains"/>
    <property type="match status" value="1"/>
</dbReference>
<organism evidence="12 13">
    <name type="scientific">Catagonus wagneri</name>
    <name type="common">Chacoan peccary</name>
    <dbReference type="NCBI Taxonomy" id="51154"/>
    <lineage>
        <taxon>Eukaryota</taxon>
        <taxon>Metazoa</taxon>
        <taxon>Chordata</taxon>
        <taxon>Craniata</taxon>
        <taxon>Vertebrata</taxon>
        <taxon>Euteleostomi</taxon>
        <taxon>Mammalia</taxon>
        <taxon>Eutheria</taxon>
        <taxon>Laurasiatheria</taxon>
        <taxon>Artiodactyla</taxon>
        <taxon>Suina</taxon>
        <taxon>Tayassuidae</taxon>
        <taxon>Catagonus</taxon>
    </lineage>
</organism>
<dbReference type="GO" id="GO:0008270">
    <property type="term" value="F:zinc ion binding"/>
    <property type="evidence" value="ECO:0007669"/>
    <property type="project" value="InterPro"/>
</dbReference>
<evidence type="ECO:0000256" key="8">
    <source>
        <dbReference type="ARBA" id="ARBA00074845"/>
    </source>
</evidence>
<dbReference type="GO" id="GO:0005829">
    <property type="term" value="C:cytosol"/>
    <property type="evidence" value="ECO:0007669"/>
    <property type="project" value="TreeGrafter"/>
</dbReference>
<dbReference type="Gene3D" id="3.40.50.720">
    <property type="entry name" value="NAD(P)-binding Rossmann-like Domain"/>
    <property type="match status" value="1"/>
</dbReference>
<reference evidence="12" key="2">
    <citation type="submission" date="2025-09" db="UniProtKB">
        <authorList>
            <consortium name="Ensembl"/>
        </authorList>
    </citation>
    <scope>IDENTIFICATION</scope>
</reference>
<evidence type="ECO:0000256" key="7">
    <source>
        <dbReference type="ARBA" id="ARBA00061014"/>
    </source>
</evidence>
<dbReference type="GO" id="GO:0042573">
    <property type="term" value="P:retinoic acid metabolic process"/>
    <property type="evidence" value="ECO:0007669"/>
    <property type="project" value="TreeGrafter"/>
</dbReference>
<reference evidence="12" key="1">
    <citation type="submission" date="2025-08" db="UniProtKB">
        <authorList>
            <consortium name="Ensembl"/>
        </authorList>
    </citation>
    <scope>IDENTIFICATION</scope>
</reference>
<dbReference type="InterPro" id="IPR013154">
    <property type="entry name" value="ADH-like_N"/>
</dbReference>
<dbReference type="GO" id="GO:0004745">
    <property type="term" value="F:all-trans-retinol dehydrogenase (NAD+) activity"/>
    <property type="evidence" value="ECO:0007669"/>
    <property type="project" value="TreeGrafter"/>
</dbReference>
<dbReference type="GeneTree" id="ENSGT00940000163645"/>
<gene>
    <name evidence="12" type="primary">ADH6</name>
</gene>
<dbReference type="InterPro" id="IPR002328">
    <property type="entry name" value="ADH_Zn_CS"/>
</dbReference>
<keyword evidence="3 9" id="KW-0862">Zinc</keyword>
<dbReference type="AlphaFoldDB" id="A0A8C3W4P4"/>
<keyword evidence="13" id="KW-1185">Reference proteome</keyword>
<name>A0A8C3W4P4_9CETA</name>
<dbReference type="PANTHER" id="PTHR43880">
    <property type="entry name" value="ALCOHOL DEHYDROGENASE"/>
    <property type="match status" value="1"/>
</dbReference>
<dbReference type="InterPro" id="IPR013149">
    <property type="entry name" value="ADH-like_C"/>
</dbReference>
<keyword evidence="4" id="KW-0560">Oxidoreductase</keyword>
<dbReference type="GO" id="GO:0042572">
    <property type="term" value="P:retinol metabolic process"/>
    <property type="evidence" value="ECO:0007669"/>
    <property type="project" value="TreeGrafter"/>
</dbReference>
<evidence type="ECO:0000256" key="5">
    <source>
        <dbReference type="ARBA" id="ARBA00023027"/>
    </source>
</evidence>
<proteinExistence type="inferred from homology"/>
<evidence type="ECO:0000256" key="3">
    <source>
        <dbReference type="ARBA" id="ARBA00022833"/>
    </source>
</evidence>
<dbReference type="InterPro" id="IPR011032">
    <property type="entry name" value="GroES-like_sf"/>
</dbReference>
<dbReference type="Pfam" id="PF08240">
    <property type="entry name" value="ADH_N"/>
    <property type="match status" value="1"/>
</dbReference>
<keyword evidence="2 9" id="KW-0479">Metal-binding</keyword>
<dbReference type="FunFam" id="3.90.180.10:FF:000007">
    <property type="entry name" value="Alcohol dehydrogenase 6"/>
    <property type="match status" value="1"/>
</dbReference>
<evidence type="ECO:0000259" key="11">
    <source>
        <dbReference type="Pfam" id="PF08240"/>
    </source>
</evidence>
<evidence type="ECO:0000256" key="6">
    <source>
        <dbReference type="ARBA" id="ARBA00055159"/>
    </source>
</evidence>
<evidence type="ECO:0000313" key="12">
    <source>
        <dbReference type="Ensembl" id="ENSCWAP00000009081.1"/>
    </source>
</evidence>
<dbReference type="Pfam" id="PF00107">
    <property type="entry name" value="ADH_zinc_N"/>
    <property type="match status" value="1"/>
</dbReference>
<evidence type="ECO:0000259" key="10">
    <source>
        <dbReference type="Pfam" id="PF00107"/>
    </source>
</evidence>
<dbReference type="FunFam" id="3.40.50.720:FF:000003">
    <property type="entry name" value="S-(hydroxymethyl)glutathione dehydrogenase"/>
    <property type="match status" value="1"/>
</dbReference>
<evidence type="ECO:0000256" key="9">
    <source>
        <dbReference type="RuleBase" id="RU361277"/>
    </source>
</evidence>
<feature type="domain" description="Alcohol dehydrogenase-like N-terminal" evidence="11">
    <location>
        <begin position="34"/>
        <end position="157"/>
    </location>
</feature>
<evidence type="ECO:0000256" key="2">
    <source>
        <dbReference type="ARBA" id="ARBA00022723"/>
    </source>
</evidence>
<dbReference type="SUPFAM" id="SSF50129">
    <property type="entry name" value="GroES-like"/>
    <property type="match status" value="2"/>
</dbReference>
<dbReference type="Proteomes" id="UP000694540">
    <property type="component" value="Unplaced"/>
</dbReference>
<dbReference type="CDD" id="cd08299">
    <property type="entry name" value="alcohol_DH_class_I_II_IV"/>
    <property type="match status" value="1"/>
</dbReference>
<comment type="similarity">
    <text evidence="7">Belongs to the zinc-containing alcohol dehydrogenase family. Class-V subfamily.</text>
</comment>
<keyword evidence="5" id="KW-0520">NAD</keyword>
<accession>A0A8C3W4P4</accession>
<dbReference type="PANTHER" id="PTHR43880:SF20">
    <property type="entry name" value="ALCOHOL DEHYDROGENASE 6"/>
    <property type="match status" value="1"/>
</dbReference>
<evidence type="ECO:0000256" key="4">
    <source>
        <dbReference type="ARBA" id="ARBA00023002"/>
    </source>
</evidence>
<dbReference type="Ensembl" id="ENSCWAT00000009869.1">
    <property type="protein sequence ID" value="ENSCWAP00000009081.1"/>
    <property type="gene ID" value="ENSCWAG00000006924.1"/>
</dbReference>
<evidence type="ECO:0000256" key="1">
    <source>
        <dbReference type="ARBA" id="ARBA00001947"/>
    </source>
</evidence>
<comment type="cofactor">
    <cofactor evidence="1 9">
        <name>Zn(2+)</name>
        <dbReference type="ChEBI" id="CHEBI:29105"/>
    </cofactor>
</comment>
<sequence length="370" mass="39326">MSTTGKVIRCRAAILWKPGASFSIEEIEVAPPKAKEVRIKILATGLCGSEMRRLNKNLNCIYPIILGHEGAGIVESVGEGVSTVNTGDKVIALFLLQCGECASCLNPEDNICKFKQSNTNLMSDGTSRFTCKGKPVYHFANTSTFSEYTVINEISVAKTDAAAPLEKVCLVGCGFSTGYGAAINTVTPGSTCAVFGLGGVGMSVIMGCKAAGAARIIAVDINKDKFEKAKEVGATECINPQDNEKPIEEVLFDMTGDGVDFCFEVIGNPATVAAALASCCESHGVCVIIGVTTHVQLNIHGHLFFSGHSLKGSVFGGWKSRENVSKLVADYMAKKINLDPLITHTLNFDKINEAVELMKAGKCIRCVLLL</sequence>
<dbReference type="Gene3D" id="3.90.180.10">
    <property type="entry name" value="Medium-chain alcohol dehydrogenases, catalytic domain"/>
    <property type="match status" value="1"/>
</dbReference>